<accession>A0ABT6FMW1</accession>
<evidence type="ECO:0000256" key="3">
    <source>
        <dbReference type="ARBA" id="ARBA00012640"/>
    </source>
</evidence>
<evidence type="ECO:0000256" key="9">
    <source>
        <dbReference type="ARBA" id="ARBA00048138"/>
    </source>
</evidence>
<evidence type="ECO:0000256" key="7">
    <source>
        <dbReference type="ARBA" id="ARBA00022842"/>
    </source>
</evidence>
<keyword evidence="6" id="KW-0378">Hydrolase</keyword>
<keyword evidence="7" id="KW-0460">Magnesium</keyword>
<keyword evidence="4" id="KW-0028">Amino-acid biosynthesis</keyword>
<dbReference type="InterPro" id="IPR050582">
    <property type="entry name" value="HAD-like_SerB"/>
</dbReference>
<proteinExistence type="predicted"/>
<dbReference type="SUPFAM" id="SSF56784">
    <property type="entry name" value="HAD-like"/>
    <property type="match status" value="1"/>
</dbReference>
<dbReference type="EMBL" id="JAPMUA010000001">
    <property type="protein sequence ID" value="MDG3584595.1"/>
    <property type="molecule type" value="Genomic_DNA"/>
</dbReference>
<comment type="pathway">
    <text evidence="2">Amino-acid biosynthesis; L-serine biosynthesis; L-serine from 3-phospho-D-glycerate: step 3/3.</text>
</comment>
<comment type="caution">
    <text evidence="11">The sequence shown here is derived from an EMBL/GenBank/DDBJ whole genome shotgun (WGS) entry which is preliminary data.</text>
</comment>
<comment type="catalytic activity">
    <reaction evidence="9">
        <text>O-phospho-L-serine + H2O = L-serine + phosphate</text>
        <dbReference type="Rhea" id="RHEA:21208"/>
        <dbReference type="ChEBI" id="CHEBI:15377"/>
        <dbReference type="ChEBI" id="CHEBI:33384"/>
        <dbReference type="ChEBI" id="CHEBI:43474"/>
        <dbReference type="ChEBI" id="CHEBI:57524"/>
        <dbReference type="EC" id="3.1.3.3"/>
    </reaction>
</comment>
<evidence type="ECO:0000256" key="10">
    <source>
        <dbReference type="ARBA" id="ARBA00048523"/>
    </source>
</evidence>
<organism evidence="11 12">
    <name type="scientific">Galbibacter pacificus</name>
    <dbReference type="NCBI Taxonomy" id="2996052"/>
    <lineage>
        <taxon>Bacteria</taxon>
        <taxon>Pseudomonadati</taxon>
        <taxon>Bacteroidota</taxon>
        <taxon>Flavobacteriia</taxon>
        <taxon>Flavobacteriales</taxon>
        <taxon>Flavobacteriaceae</taxon>
        <taxon>Galbibacter</taxon>
    </lineage>
</organism>
<protein>
    <recommendedName>
        <fullName evidence="3">phosphoserine phosphatase</fullName>
        <ecNumber evidence="3">3.1.3.3</ecNumber>
    </recommendedName>
</protein>
<evidence type="ECO:0000256" key="6">
    <source>
        <dbReference type="ARBA" id="ARBA00022801"/>
    </source>
</evidence>
<dbReference type="InterPro" id="IPR036412">
    <property type="entry name" value="HAD-like_sf"/>
</dbReference>
<keyword evidence="12" id="KW-1185">Reference proteome</keyword>
<keyword evidence="5" id="KW-0479">Metal-binding</keyword>
<dbReference type="EC" id="3.1.3.3" evidence="3"/>
<name>A0ABT6FMW1_9FLAO</name>
<evidence type="ECO:0000256" key="5">
    <source>
        <dbReference type="ARBA" id="ARBA00022723"/>
    </source>
</evidence>
<dbReference type="PANTHER" id="PTHR43344:SF2">
    <property type="entry name" value="PHOSPHOSERINE PHOSPHATASE"/>
    <property type="match status" value="1"/>
</dbReference>
<comment type="catalytic activity">
    <reaction evidence="10">
        <text>O-phospho-D-serine + H2O = D-serine + phosphate</text>
        <dbReference type="Rhea" id="RHEA:24873"/>
        <dbReference type="ChEBI" id="CHEBI:15377"/>
        <dbReference type="ChEBI" id="CHEBI:35247"/>
        <dbReference type="ChEBI" id="CHEBI:43474"/>
        <dbReference type="ChEBI" id="CHEBI:58680"/>
        <dbReference type="EC" id="3.1.3.3"/>
    </reaction>
</comment>
<dbReference type="Proteomes" id="UP001153642">
    <property type="component" value="Unassembled WGS sequence"/>
</dbReference>
<gene>
    <name evidence="11" type="ORF">OSR52_01855</name>
</gene>
<reference evidence="11" key="1">
    <citation type="submission" date="2022-11" db="EMBL/GenBank/DDBJ databases">
        <title>High-quality draft genome sequence of Galbibacter sp. strain CMA-7.</title>
        <authorList>
            <person name="Wei L."/>
            <person name="Dong C."/>
            <person name="Shao Z."/>
        </authorList>
    </citation>
    <scope>NUCLEOTIDE SEQUENCE</scope>
    <source>
        <strain evidence="11">CMA-7</strain>
    </source>
</reference>
<dbReference type="Pfam" id="PF12710">
    <property type="entry name" value="HAD"/>
    <property type="match status" value="1"/>
</dbReference>
<dbReference type="PANTHER" id="PTHR43344">
    <property type="entry name" value="PHOSPHOSERINE PHOSPHATASE"/>
    <property type="match status" value="1"/>
</dbReference>
<dbReference type="InterPro" id="IPR023214">
    <property type="entry name" value="HAD_sf"/>
</dbReference>
<dbReference type="Gene3D" id="3.40.50.1000">
    <property type="entry name" value="HAD superfamily/HAD-like"/>
    <property type="match status" value="1"/>
</dbReference>
<evidence type="ECO:0000256" key="8">
    <source>
        <dbReference type="ARBA" id="ARBA00023299"/>
    </source>
</evidence>
<dbReference type="RefSeq" id="WP_277898353.1">
    <property type="nucleotide sequence ID" value="NZ_JAPMUA010000001.1"/>
</dbReference>
<evidence type="ECO:0000313" key="11">
    <source>
        <dbReference type="EMBL" id="MDG3584595.1"/>
    </source>
</evidence>
<evidence type="ECO:0000256" key="4">
    <source>
        <dbReference type="ARBA" id="ARBA00022605"/>
    </source>
</evidence>
<evidence type="ECO:0000313" key="12">
    <source>
        <dbReference type="Proteomes" id="UP001153642"/>
    </source>
</evidence>
<evidence type="ECO:0000256" key="1">
    <source>
        <dbReference type="ARBA" id="ARBA00001946"/>
    </source>
</evidence>
<sequence length="312" mass="35458">MKSRKTPIQTSFIFLLFFCCFLSINAQVYQKIPQWDEEINTSIKNYLDSTMSQTGRKVAVFDCDGTLFGQAPYYLADEALFAYAMEHYKGKKDSLSVSKMAIVDSLLHGDNQGTDYVKRRINFLAGLPVSEVETMGMNAYKEKYGQKFYPEMKQFLLNLKEFGFEVWVITASPEVLYQRFVNEELGIPKNRIIGVKSVISNGILTDQLVSPIPQEEGKAKTIETFIKASPMIVGGNSRGDLEMMERSTGIKIIVNPNDQKIYSETNVRELNGKTLKTFWTQHHAIEVPCKDTVNAKTHYVSRAWNVKINASH</sequence>
<evidence type="ECO:0000256" key="2">
    <source>
        <dbReference type="ARBA" id="ARBA00005135"/>
    </source>
</evidence>
<comment type="cofactor">
    <cofactor evidence="1">
        <name>Mg(2+)</name>
        <dbReference type="ChEBI" id="CHEBI:18420"/>
    </cofactor>
</comment>
<keyword evidence="8" id="KW-0718">Serine biosynthesis</keyword>